<dbReference type="GeneID" id="90954198"/>
<dbReference type="EMBL" id="NQIK02000001">
    <property type="protein sequence ID" value="KAF7577882.1"/>
    <property type="molecule type" value="Genomic_DNA"/>
</dbReference>
<comment type="caution">
    <text evidence="2">The sequence shown here is derived from an EMBL/GenBank/DDBJ whole genome shotgun (WGS) entry which is preliminary data.</text>
</comment>
<feature type="compositionally biased region" description="Polar residues" evidence="1">
    <location>
        <begin position="1"/>
        <end position="11"/>
    </location>
</feature>
<dbReference type="Proteomes" id="UP000245464">
    <property type="component" value="Chromosome 1"/>
</dbReference>
<evidence type="ECO:0000256" key="1">
    <source>
        <dbReference type="SAM" id="MobiDB-lite"/>
    </source>
</evidence>
<feature type="compositionally biased region" description="Acidic residues" evidence="1">
    <location>
        <begin position="330"/>
        <end position="339"/>
    </location>
</feature>
<proteinExistence type="predicted"/>
<dbReference type="RefSeq" id="XP_065965642.1">
    <property type="nucleotide sequence ID" value="XM_066103440.1"/>
</dbReference>
<accession>A0A834VY54</accession>
<feature type="compositionally biased region" description="Acidic residues" evidence="1">
    <location>
        <begin position="295"/>
        <end position="313"/>
    </location>
</feature>
<reference evidence="2" key="1">
    <citation type="journal article" date="2018" name="BMC Genomics">
        <title>Comparative genomics of the wheat fungal pathogen Pyrenophora tritici-repentis reveals chromosomal variations and genome plasticity.</title>
        <authorList>
            <person name="Moolhuijzen P."/>
            <person name="See P.T."/>
            <person name="Hane J.K."/>
            <person name="Shi G."/>
            <person name="Liu Z."/>
            <person name="Oliver R.P."/>
            <person name="Moffat C.S."/>
        </authorList>
    </citation>
    <scope>NUCLEOTIDE SEQUENCE [LARGE SCALE GENOMIC DNA]</scope>
    <source>
        <strain evidence="2">M4</strain>
    </source>
</reference>
<name>A0A834VY54_9PLEO</name>
<dbReference type="AlphaFoldDB" id="A0A834VY54"/>
<organism evidence="2 3">
    <name type="scientific">Pyrenophora tritici-repentis</name>
    <dbReference type="NCBI Taxonomy" id="45151"/>
    <lineage>
        <taxon>Eukaryota</taxon>
        <taxon>Fungi</taxon>
        <taxon>Dikarya</taxon>
        <taxon>Ascomycota</taxon>
        <taxon>Pezizomycotina</taxon>
        <taxon>Dothideomycetes</taxon>
        <taxon>Pleosporomycetidae</taxon>
        <taxon>Pleosporales</taxon>
        <taxon>Pleosporineae</taxon>
        <taxon>Pleosporaceae</taxon>
        <taxon>Pyrenophora</taxon>
    </lineage>
</organism>
<protein>
    <submittedName>
        <fullName evidence="2">Tymo-45kd-70kd domain containing protein</fullName>
    </submittedName>
</protein>
<gene>
    <name evidence="2" type="ORF">PtrM4_021220</name>
</gene>
<feature type="compositionally biased region" description="Basic and acidic residues" evidence="1">
    <location>
        <begin position="279"/>
        <end position="294"/>
    </location>
</feature>
<sequence length="423" mass="47746">MSDSAKNNNDTQPRRSKRIIGKPKPGNYMGMRKNDSPSHFCRKTDTAIDKTVDELERIAREGGQRLFDIADSVLKSGESSSSENEDEGDDSANNVTEYIFPNKVIVTLSIPIPNSNDTHTQTDLISERIANIADANTSLKDHAGYYFNPTLPFLKFPKRSPKTTWAPHPTAPNTFIGTNPYVPTYTVTPIVIFRIFDTASHRHHRCYLNQRLLPINPNSSAWVKDPTYTKDTNRDFWTPAERRILYTYINEYIHENGMAAFKVPEGLRRGMENGGVDEWPEHAIPVKDFPKDTDVAEEGESEEDFGDEDENGVEEQATVRDRGKKREADDSADDDDNDDNQNPSPKRLRKFPALGPSSTFDSKTNSLIAKACTLADKETNKNSAAVFRGKTDTLVAKAMELVEREKFRAKEREEMGLTFQTNE</sequence>
<feature type="compositionally biased region" description="Basic and acidic residues" evidence="1">
    <location>
        <begin position="317"/>
        <end position="329"/>
    </location>
</feature>
<feature type="region of interest" description="Disordered" evidence="1">
    <location>
        <begin position="1"/>
        <end position="47"/>
    </location>
</feature>
<evidence type="ECO:0000313" key="2">
    <source>
        <dbReference type="EMBL" id="KAF7577882.1"/>
    </source>
</evidence>
<feature type="compositionally biased region" description="Basic and acidic residues" evidence="1">
    <location>
        <begin position="32"/>
        <end position="47"/>
    </location>
</feature>
<dbReference type="KEGG" id="ptrr:90954198"/>
<evidence type="ECO:0000313" key="3">
    <source>
        <dbReference type="Proteomes" id="UP000245464"/>
    </source>
</evidence>
<feature type="region of interest" description="Disordered" evidence="1">
    <location>
        <begin position="272"/>
        <end position="362"/>
    </location>
</feature>